<comment type="caution">
    <text evidence="3">The sequence shown here is derived from an EMBL/GenBank/DDBJ whole genome shotgun (WGS) entry which is preliminary data.</text>
</comment>
<dbReference type="PROSITE" id="PS50994">
    <property type="entry name" value="INTEGRASE"/>
    <property type="match status" value="1"/>
</dbReference>
<feature type="domain" description="Integrase catalytic" evidence="2">
    <location>
        <begin position="1"/>
        <end position="161"/>
    </location>
</feature>
<dbReference type="SUPFAM" id="SSF53098">
    <property type="entry name" value="Ribonuclease H-like"/>
    <property type="match status" value="1"/>
</dbReference>
<dbReference type="Gene3D" id="3.30.420.10">
    <property type="entry name" value="Ribonuclease H-like superfamily/Ribonuclease H"/>
    <property type="match status" value="1"/>
</dbReference>
<accession>A0A9Q3H0S0</accession>
<dbReference type="InterPro" id="IPR001584">
    <property type="entry name" value="Integrase_cat-core"/>
</dbReference>
<evidence type="ECO:0000259" key="2">
    <source>
        <dbReference type="PROSITE" id="PS50994"/>
    </source>
</evidence>
<dbReference type="InterPro" id="IPR036397">
    <property type="entry name" value="RNaseH_sf"/>
</dbReference>
<evidence type="ECO:0000256" key="1">
    <source>
        <dbReference type="ARBA" id="ARBA00022884"/>
    </source>
</evidence>
<dbReference type="Proteomes" id="UP000765509">
    <property type="component" value="Unassembled WGS sequence"/>
</dbReference>
<dbReference type="GO" id="GO:0005634">
    <property type="term" value="C:nucleus"/>
    <property type="evidence" value="ECO:0007669"/>
    <property type="project" value="UniProtKB-ARBA"/>
</dbReference>
<keyword evidence="1" id="KW-0694">RNA-binding</keyword>
<reference evidence="3" key="1">
    <citation type="submission" date="2021-03" db="EMBL/GenBank/DDBJ databases">
        <title>Draft genome sequence of rust myrtle Austropuccinia psidii MF-1, a brazilian biotype.</title>
        <authorList>
            <person name="Quecine M.C."/>
            <person name="Pachon D.M.R."/>
            <person name="Bonatelli M.L."/>
            <person name="Correr F.H."/>
            <person name="Franceschini L.M."/>
            <person name="Leite T.F."/>
            <person name="Margarido G.R.A."/>
            <person name="Almeida C.A."/>
            <person name="Ferrarezi J.A."/>
            <person name="Labate C.A."/>
        </authorList>
    </citation>
    <scope>NUCLEOTIDE SEQUENCE</scope>
    <source>
        <strain evidence="3">MF-1</strain>
    </source>
</reference>
<dbReference type="InterPro" id="IPR012337">
    <property type="entry name" value="RNaseH-like_sf"/>
</dbReference>
<gene>
    <name evidence="3" type="ORF">O181_026417</name>
</gene>
<sequence>MVWVTALPPSGGKSHNACLVIVYRYRKTPIFLPFHQYGTAMDTDLLLWNRVISHTGSFMNIISDRNPNFKFALWTKRHRLFGTKLSFPTESNPQADGLADRVSQNLEDMISRFYSYGFKFKDSDGFTHDWLTLIVALEPAYKTSVHSSNGHTPAILEKRCNKRL</sequence>
<protein>
    <recommendedName>
        <fullName evidence="2">Integrase catalytic domain-containing protein</fullName>
    </recommendedName>
</protein>
<dbReference type="EMBL" id="AVOT02008777">
    <property type="protein sequence ID" value="MBW0486702.1"/>
    <property type="molecule type" value="Genomic_DNA"/>
</dbReference>
<dbReference type="GO" id="GO:0003723">
    <property type="term" value="F:RNA binding"/>
    <property type="evidence" value="ECO:0007669"/>
    <property type="project" value="UniProtKB-KW"/>
</dbReference>
<evidence type="ECO:0000313" key="3">
    <source>
        <dbReference type="EMBL" id="MBW0486702.1"/>
    </source>
</evidence>
<dbReference type="PANTHER" id="PTHR37984">
    <property type="entry name" value="PROTEIN CBG26694"/>
    <property type="match status" value="1"/>
</dbReference>
<keyword evidence="4" id="KW-1185">Reference proteome</keyword>
<dbReference type="OrthoDB" id="2273864at2759"/>
<organism evidence="3 4">
    <name type="scientific">Austropuccinia psidii MF-1</name>
    <dbReference type="NCBI Taxonomy" id="1389203"/>
    <lineage>
        <taxon>Eukaryota</taxon>
        <taxon>Fungi</taxon>
        <taxon>Dikarya</taxon>
        <taxon>Basidiomycota</taxon>
        <taxon>Pucciniomycotina</taxon>
        <taxon>Pucciniomycetes</taxon>
        <taxon>Pucciniales</taxon>
        <taxon>Sphaerophragmiaceae</taxon>
        <taxon>Austropuccinia</taxon>
    </lineage>
</organism>
<dbReference type="GO" id="GO:0015074">
    <property type="term" value="P:DNA integration"/>
    <property type="evidence" value="ECO:0007669"/>
    <property type="project" value="InterPro"/>
</dbReference>
<dbReference type="PANTHER" id="PTHR37984:SF5">
    <property type="entry name" value="PROTEIN NYNRIN-LIKE"/>
    <property type="match status" value="1"/>
</dbReference>
<proteinExistence type="predicted"/>
<evidence type="ECO:0000313" key="4">
    <source>
        <dbReference type="Proteomes" id="UP000765509"/>
    </source>
</evidence>
<dbReference type="InterPro" id="IPR050951">
    <property type="entry name" value="Retrovirus_Pol_polyprotein"/>
</dbReference>
<dbReference type="AlphaFoldDB" id="A0A9Q3H0S0"/>
<name>A0A9Q3H0S0_9BASI</name>